<evidence type="ECO:0000256" key="12">
    <source>
        <dbReference type="ARBA" id="ARBA00022989"/>
    </source>
</evidence>
<feature type="transmembrane region" description="Helical" evidence="16">
    <location>
        <begin position="28"/>
        <end position="50"/>
    </location>
</feature>
<evidence type="ECO:0000259" key="17">
    <source>
        <dbReference type="PROSITE" id="PS50109"/>
    </source>
</evidence>
<dbReference type="InterPro" id="IPR003660">
    <property type="entry name" value="HAMP_dom"/>
</dbReference>
<dbReference type="InterPro" id="IPR036097">
    <property type="entry name" value="HisK_dim/P_sf"/>
</dbReference>
<keyword evidence="6" id="KW-0597">Phosphoprotein</keyword>
<evidence type="ECO:0000256" key="13">
    <source>
        <dbReference type="ARBA" id="ARBA00023012"/>
    </source>
</evidence>
<comment type="catalytic activity">
    <reaction evidence="1">
        <text>ATP + protein L-histidine = ADP + protein N-phospho-L-histidine.</text>
        <dbReference type="EC" id="2.7.13.3"/>
    </reaction>
</comment>
<keyword evidence="9" id="KW-0547">Nucleotide-binding</keyword>
<keyword evidence="11" id="KW-0067">ATP-binding</keyword>
<dbReference type="InterPro" id="IPR003661">
    <property type="entry name" value="HisK_dim/P_dom"/>
</dbReference>
<protein>
    <recommendedName>
        <fullName evidence="3">histidine kinase</fullName>
        <ecNumber evidence="3">2.7.13.3</ecNumber>
    </recommendedName>
</protein>
<dbReference type="CDD" id="cd00082">
    <property type="entry name" value="HisKA"/>
    <property type="match status" value="1"/>
</dbReference>
<evidence type="ECO:0000256" key="14">
    <source>
        <dbReference type="ARBA" id="ARBA00023136"/>
    </source>
</evidence>
<proteinExistence type="predicted"/>
<dbReference type="PANTHER" id="PTHR44936">
    <property type="entry name" value="SENSOR PROTEIN CREC"/>
    <property type="match status" value="1"/>
</dbReference>
<keyword evidence="8 16" id="KW-0812">Transmembrane</keyword>
<dbReference type="Gene3D" id="3.30.565.10">
    <property type="entry name" value="Histidine kinase-like ATPase, C-terminal domain"/>
    <property type="match status" value="1"/>
</dbReference>
<evidence type="ECO:0000256" key="5">
    <source>
        <dbReference type="ARBA" id="ARBA00022519"/>
    </source>
</evidence>
<keyword evidence="7" id="KW-0808">Transferase</keyword>
<evidence type="ECO:0000256" key="15">
    <source>
        <dbReference type="SAM" id="MobiDB-lite"/>
    </source>
</evidence>
<gene>
    <name evidence="19" type="ORF">H0484_01790</name>
</gene>
<dbReference type="SUPFAM" id="SSF158472">
    <property type="entry name" value="HAMP domain-like"/>
    <property type="match status" value="1"/>
</dbReference>
<dbReference type="PANTHER" id="PTHR44936:SF5">
    <property type="entry name" value="SENSOR HISTIDINE KINASE ENVZ"/>
    <property type="match status" value="1"/>
</dbReference>
<keyword evidence="13" id="KW-0902">Two-component regulatory system</keyword>
<keyword evidence="10" id="KW-0418">Kinase</keyword>
<evidence type="ECO:0000256" key="16">
    <source>
        <dbReference type="SAM" id="Phobius"/>
    </source>
</evidence>
<dbReference type="SMART" id="SM00387">
    <property type="entry name" value="HATPase_c"/>
    <property type="match status" value="1"/>
</dbReference>
<evidence type="ECO:0000256" key="9">
    <source>
        <dbReference type="ARBA" id="ARBA00022741"/>
    </source>
</evidence>
<feature type="region of interest" description="Disordered" evidence="15">
    <location>
        <begin position="105"/>
        <end position="126"/>
    </location>
</feature>
<keyword evidence="5" id="KW-0997">Cell inner membrane</keyword>
<keyword evidence="4" id="KW-1003">Cell membrane</keyword>
<dbReference type="CDD" id="cd06225">
    <property type="entry name" value="HAMP"/>
    <property type="match status" value="1"/>
</dbReference>
<feature type="domain" description="HAMP" evidence="18">
    <location>
        <begin position="215"/>
        <end position="266"/>
    </location>
</feature>
<dbReference type="CDD" id="cd00075">
    <property type="entry name" value="HATPase"/>
    <property type="match status" value="1"/>
</dbReference>
<dbReference type="InterPro" id="IPR050980">
    <property type="entry name" value="2C_sensor_his_kinase"/>
</dbReference>
<evidence type="ECO:0000256" key="7">
    <source>
        <dbReference type="ARBA" id="ARBA00022679"/>
    </source>
</evidence>
<keyword evidence="12 16" id="KW-1133">Transmembrane helix</keyword>
<organism evidence="19 20">
    <name type="scientific">Mesopusillimonas faecipullorum</name>
    <dbReference type="NCBI Taxonomy" id="2755040"/>
    <lineage>
        <taxon>Bacteria</taxon>
        <taxon>Pseudomonadati</taxon>
        <taxon>Pseudomonadota</taxon>
        <taxon>Betaproteobacteria</taxon>
        <taxon>Burkholderiales</taxon>
        <taxon>Alcaligenaceae</taxon>
        <taxon>Mesopusillimonas</taxon>
    </lineage>
</organism>
<keyword evidence="14 16" id="KW-0472">Membrane</keyword>
<dbReference type="SMART" id="SM00388">
    <property type="entry name" value="HisKA"/>
    <property type="match status" value="1"/>
</dbReference>
<feature type="domain" description="Histidine kinase" evidence="17">
    <location>
        <begin position="274"/>
        <end position="476"/>
    </location>
</feature>
<evidence type="ECO:0000256" key="11">
    <source>
        <dbReference type="ARBA" id="ARBA00022840"/>
    </source>
</evidence>
<comment type="caution">
    <text evidence="19">The sequence shown here is derived from an EMBL/GenBank/DDBJ whole genome shotgun (WGS) entry which is preliminary data.</text>
</comment>
<evidence type="ECO:0000313" key="19">
    <source>
        <dbReference type="EMBL" id="MCB5362488.1"/>
    </source>
</evidence>
<dbReference type="RefSeq" id="WP_226952719.1">
    <property type="nucleotide sequence ID" value="NZ_JACDXW010000001.1"/>
</dbReference>
<evidence type="ECO:0000256" key="8">
    <source>
        <dbReference type="ARBA" id="ARBA00022692"/>
    </source>
</evidence>
<dbReference type="Pfam" id="PF02518">
    <property type="entry name" value="HATPase_c"/>
    <property type="match status" value="1"/>
</dbReference>
<evidence type="ECO:0000256" key="6">
    <source>
        <dbReference type="ARBA" id="ARBA00022553"/>
    </source>
</evidence>
<dbReference type="Pfam" id="PF00672">
    <property type="entry name" value="HAMP"/>
    <property type="match status" value="1"/>
</dbReference>
<dbReference type="InterPro" id="IPR036890">
    <property type="entry name" value="HATPase_C_sf"/>
</dbReference>
<evidence type="ECO:0000313" key="20">
    <source>
        <dbReference type="Proteomes" id="UP000776983"/>
    </source>
</evidence>
<dbReference type="Gene3D" id="1.10.8.500">
    <property type="entry name" value="HAMP domain in histidine kinase"/>
    <property type="match status" value="1"/>
</dbReference>
<evidence type="ECO:0000256" key="1">
    <source>
        <dbReference type="ARBA" id="ARBA00000085"/>
    </source>
</evidence>
<sequence length="484" mass="52846">MDTNRLGCRLPVLTLIKRLLPRSLRTQLILLVLGTILVVQAGTLATVAHYRHQFTKTVVVDVTTTTIRTLQAALVEIPAYRRAEFIRQASQNEWYISSRTLPAQTELERQPGQGGAHSMRKKEPPEGLRRELWDLVQDINARLDGNTRVGLSRGPLHRLVISLPPNLSADPSGPQTREWLVIPLESLAPPVATPLIAAWLAGTGLVLLLAAAFSWHITRPLTRLTRAADQLAAGKPQRVTPSGPSETQALGQRFNAMLDALTESDAVRRTLLAGLPHDLKGPLSRMWLRIEMMDDSALKDGLRSDTQEMQRMVNQFIGFVRGTDPATYRYTQLPLNVWLEEQVSAWESVGREVHWHDQTSHALTLAVDPGALGRLLDNLITNALNHGAPPVLVSLTQEADRAVIDITDHGPGISATRREEALRPFSRLDDARTQTGSVGLGLALCEAIAKAHGGGLTLDQAATGGLSVKVWLPLTGSPGLNAQT</sequence>
<dbReference type="SUPFAM" id="SSF55874">
    <property type="entry name" value="ATPase domain of HSP90 chaperone/DNA topoisomerase II/histidine kinase"/>
    <property type="match status" value="1"/>
</dbReference>
<dbReference type="EC" id="2.7.13.3" evidence="3"/>
<evidence type="ECO:0000259" key="18">
    <source>
        <dbReference type="PROSITE" id="PS50885"/>
    </source>
</evidence>
<dbReference type="InterPro" id="IPR003594">
    <property type="entry name" value="HATPase_dom"/>
</dbReference>
<feature type="transmembrane region" description="Helical" evidence="16">
    <location>
        <begin position="196"/>
        <end position="217"/>
    </location>
</feature>
<dbReference type="PROSITE" id="PS50885">
    <property type="entry name" value="HAMP"/>
    <property type="match status" value="1"/>
</dbReference>
<keyword evidence="20" id="KW-1185">Reference proteome</keyword>
<evidence type="ECO:0000256" key="2">
    <source>
        <dbReference type="ARBA" id="ARBA00004429"/>
    </source>
</evidence>
<name>A0ABS8C901_9BURK</name>
<dbReference type="SMART" id="SM00304">
    <property type="entry name" value="HAMP"/>
    <property type="match status" value="1"/>
</dbReference>
<accession>A0ABS8C901</accession>
<dbReference type="PROSITE" id="PS50109">
    <property type="entry name" value="HIS_KIN"/>
    <property type="match status" value="1"/>
</dbReference>
<dbReference type="EMBL" id="JACDXW010000001">
    <property type="protein sequence ID" value="MCB5362488.1"/>
    <property type="molecule type" value="Genomic_DNA"/>
</dbReference>
<dbReference type="Proteomes" id="UP000776983">
    <property type="component" value="Unassembled WGS sequence"/>
</dbReference>
<dbReference type="Gene3D" id="1.10.287.130">
    <property type="match status" value="1"/>
</dbReference>
<reference evidence="19 20" key="1">
    <citation type="submission" date="2020-07" db="EMBL/GenBank/DDBJ databases">
        <title>Pusillimonas sp. nov., isolated from poultry manure in Taiwan.</title>
        <authorList>
            <person name="Lin S.-Y."/>
            <person name="Tang Y.-S."/>
            <person name="Young C.-C."/>
        </authorList>
    </citation>
    <scope>NUCLEOTIDE SEQUENCE [LARGE SCALE GENOMIC DNA]</scope>
    <source>
        <strain evidence="19 20">CC-YST705</strain>
    </source>
</reference>
<dbReference type="InterPro" id="IPR005467">
    <property type="entry name" value="His_kinase_dom"/>
</dbReference>
<dbReference type="SUPFAM" id="SSF47384">
    <property type="entry name" value="Homodimeric domain of signal transducing histidine kinase"/>
    <property type="match status" value="1"/>
</dbReference>
<dbReference type="InterPro" id="IPR004358">
    <property type="entry name" value="Sig_transdc_His_kin-like_C"/>
</dbReference>
<evidence type="ECO:0000256" key="4">
    <source>
        <dbReference type="ARBA" id="ARBA00022475"/>
    </source>
</evidence>
<dbReference type="PRINTS" id="PR00344">
    <property type="entry name" value="BCTRLSENSOR"/>
</dbReference>
<evidence type="ECO:0000256" key="3">
    <source>
        <dbReference type="ARBA" id="ARBA00012438"/>
    </source>
</evidence>
<comment type="subcellular location">
    <subcellularLocation>
        <location evidence="2">Cell inner membrane</location>
        <topology evidence="2">Multi-pass membrane protein</topology>
    </subcellularLocation>
</comment>
<evidence type="ECO:0000256" key="10">
    <source>
        <dbReference type="ARBA" id="ARBA00022777"/>
    </source>
</evidence>